<dbReference type="Proteomes" id="UP001638806">
    <property type="component" value="Unassembled WGS sequence"/>
</dbReference>
<proteinExistence type="predicted"/>
<organism evidence="1 2">
    <name type="scientific">Purpureocillium lilacinum</name>
    <name type="common">Paecilomyces lilacinus</name>
    <dbReference type="NCBI Taxonomy" id="33203"/>
    <lineage>
        <taxon>Eukaryota</taxon>
        <taxon>Fungi</taxon>
        <taxon>Dikarya</taxon>
        <taxon>Ascomycota</taxon>
        <taxon>Pezizomycotina</taxon>
        <taxon>Sordariomycetes</taxon>
        <taxon>Hypocreomycetidae</taxon>
        <taxon>Hypocreales</taxon>
        <taxon>Ophiocordycipitaceae</taxon>
        <taxon>Purpureocillium</taxon>
    </lineage>
</organism>
<gene>
    <name evidence="1" type="ORF">ACCO45_011830</name>
</gene>
<name>A0ACC4DDF2_PURLI</name>
<protein>
    <submittedName>
        <fullName evidence="1">Uncharacterized protein</fullName>
    </submittedName>
</protein>
<keyword evidence="2" id="KW-1185">Reference proteome</keyword>
<evidence type="ECO:0000313" key="2">
    <source>
        <dbReference type="Proteomes" id="UP001638806"/>
    </source>
</evidence>
<sequence length="1835" mass="202519">MSFPQTTPVRPVPGAFMNTPALASRFQPSNDPAAKAINAFLQLDESFPDLDSYCRQGASSDYELPGPDSAWAPFHKTQMYPIPNQVFDHYNAGELQTLMGLFAEINHAWVVIDNSLFLWDYTHPDPELIGFEDQPHTINAVALVPPKPGIFVNTITHILVVATSSEMILLGVSATDTPAGTKSVALYQTKLTLPLRGVDVRIISGSADGRIFFGGSTDIDINELYYQSEEKWFSNRCGKINHTNPGWSSVVSLQSSFWGTKAPEHLVQIVIDDSRRLVYTLSSKSTIRTYHMEAPDRLNKVIEKEKVYCLRDIAHMITQSKLLSDRMNIVSISTIAKQEASKLHLMALTDTGCRLFFSATSASSYLYGSQSNMAPQSMQVQFIKFPPSANPRRISQLAQPGQPGSESVVDLESVMLLGSRQGARFAPGFFLDFVSSTSDANVDTLFVSGPETGRIKRTSPTTPLRYFEQASWIDIGSRAEAVGLITKPFAAAQQPLGFGNELAVQFDEPPSEFAVLTNTGIHVIRRRRLVDTFAAAIRDAPGDEALDVITRRLIQLYGRVETVSTALAVACGQGGDGRPGCSQGDRSGHARPSKGLFVDFGGQPTITETDGIALTTDSVRLSSRHDALALYLSRLIRKLWKAPVIKSGVSPAGGIVIDSVVPIRKLVSTQENLERLRKFIDSNRGLIQGMSGPSDLQRVASRQEEVALQAEHQALYALQKLMESISEGISFVLMMFDERVSDIFVRLDETARQQLKDLTYEKLFSQADGKDLAKLLVKAIVNRNIESGSNVETVADALRRRCGSFCSPDDVVIFKAQEQLKRASEQPLNTNLSRSLLHESLKLFEKVAGSLTFANLQTAVAQYINLKYYAGAIQLCLVVARESDRGNTALQWVNDGKPTNDPRGIAFEKRKRCYDLIHDVLRDLDMASSKEPELIDGKLTVIATKKLEAYDVVNGSDDEVFHFDLYEWYIQQGWTDRILAIDSPHVITFLQRLAATNVEHADLLCRFYTNRSRFFDAAEVQAELANSDFALGIKDRIRLLSLAKANANVATVGVSRQQQQMLNHAVTDLLEIANIQDDLLGRLKVDERIDPDRKREIEQALDGKVLDLSELFNDYADQAGYYDLCLLIYHTANYRNPTTISGTWSNLIQQTHDEVTAMLENVAAGQPSPPMPYEAVTSKIQNIAHHTSLDSFVFPIQTLLPELCRYAVAYQQDATIGADPTWPVQLFLSLGVSHDMIVRVLENIFDTQDYGFSGMVRNRIIEIIVYVVNNWVSDVRRRGGAAKGGSIGPWVGELLARVSIEAAAERLSKHYHSAGSRTSAAEERQRARTSGSMMGGLAAPLLEQMGLSSAAADDVHARQPIRLLDSAGWWTLRGRRIEEEGWVNAEARVADAMDTGLPADEFTHVAITLGLHLIPKPDAVLADVKRVLKHGGVFGATTFPSSNAQKFWFPDLRAAFASMPFDAPLPAQMPMQVHASGRWYDAEWVAAHLAAQGFRDVRVRVVPGRYRVESAEAWLRTFGGMLPWVTGTWWPEELRAEHGDREVERLAGSVPAVSHAMIALYAAALLGALSTGAVASSQALSDETLPSYHYGAPIHVECMNRSSETGEHIEDANHQLQWFHYGTEGEVNCTIPFVSDPFFHLLEFYIHSDAPLSCRLPARPHGHVEVVGEDPPKQEYIPLVFALAGTLQLSHMHISTHMNVLLHSTPKHHLRPHDSGVLDSGVAYSTSPLSHMEGTQSRRLIIGDPLPLQFSVRWFPTPALPKTEGKVEWQGVGGHVYASTVFYSMVSFGAGVCLAGMYTMGVVLPRRLRNRALGGATPLGYGVGNGWGYASKRID</sequence>
<dbReference type="EMBL" id="JBGNUJ010000011">
    <property type="protein sequence ID" value="KAL3953874.1"/>
    <property type="molecule type" value="Genomic_DNA"/>
</dbReference>
<comment type="caution">
    <text evidence="1">The sequence shown here is derived from an EMBL/GenBank/DDBJ whole genome shotgun (WGS) entry which is preliminary data.</text>
</comment>
<evidence type="ECO:0000313" key="1">
    <source>
        <dbReference type="EMBL" id="KAL3953874.1"/>
    </source>
</evidence>
<reference evidence="1" key="1">
    <citation type="submission" date="2024-12" db="EMBL/GenBank/DDBJ databases">
        <title>Comparative genomics and development of molecular markers within Purpureocillium lilacinum and among Purpureocillium species.</title>
        <authorList>
            <person name="Yeh Z.-Y."/>
            <person name="Ni N.-T."/>
            <person name="Lo P.-H."/>
            <person name="Mushyakhwo K."/>
            <person name="Lin C.-F."/>
            <person name="Nai Y.-S."/>
        </authorList>
    </citation>
    <scope>NUCLEOTIDE SEQUENCE</scope>
    <source>
        <strain evidence="1">NCHU-NPUST-175</strain>
    </source>
</reference>
<accession>A0ACC4DDF2</accession>